<dbReference type="GO" id="GO:0098703">
    <property type="term" value="P:calcium ion import across plasma membrane"/>
    <property type="evidence" value="ECO:0007669"/>
    <property type="project" value="TreeGrafter"/>
</dbReference>
<dbReference type="FunFam" id="1.10.287.70:FF:000059">
    <property type="entry name" value="Voltage-dependent N-type calcium channel subunit alpha"/>
    <property type="match status" value="1"/>
</dbReference>
<comment type="similarity">
    <text evidence="18">Belongs to the calcium channel alpha-1 subunit (TC 1.A.1.11) family.</text>
</comment>
<evidence type="ECO:0000256" key="2">
    <source>
        <dbReference type="ARBA" id="ARBA00022448"/>
    </source>
</evidence>
<dbReference type="GO" id="GO:0042045">
    <property type="term" value="P:epithelial fluid transport"/>
    <property type="evidence" value="ECO:0007669"/>
    <property type="project" value="UniProtKB-ARBA"/>
</dbReference>
<evidence type="ECO:0000256" key="12">
    <source>
        <dbReference type="ARBA" id="ARBA00023065"/>
    </source>
</evidence>
<feature type="binding site" evidence="17">
    <location>
        <position position="1021"/>
    </location>
    <ligand>
        <name>Ca(2+)</name>
        <dbReference type="ChEBI" id="CHEBI:29108"/>
    </ligand>
</feature>
<dbReference type="FunFam" id="1.20.120.350:FF:000043">
    <property type="entry name" value="Voltage-dependent L-type calcium channel subunit alpha"/>
    <property type="match status" value="1"/>
</dbReference>
<dbReference type="OMA" id="MSITIPM"/>
<feature type="transmembrane region" description="Helical" evidence="20">
    <location>
        <begin position="213"/>
        <end position="235"/>
    </location>
</feature>
<dbReference type="InterPro" id="IPR027359">
    <property type="entry name" value="Volt_channel_dom_sf"/>
</dbReference>
<evidence type="ECO:0000256" key="15">
    <source>
        <dbReference type="ARBA" id="ARBA00023303"/>
    </source>
</evidence>
<dbReference type="GO" id="GO:0050906">
    <property type="term" value="P:detection of stimulus involved in sensory perception"/>
    <property type="evidence" value="ECO:0007669"/>
    <property type="project" value="UniProtKB-ARBA"/>
</dbReference>
<evidence type="ECO:0000256" key="1">
    <source>
        <dbReference type="ARBA" id="ARBA00004141"/>
    </source>
</evidence>
<dbReference type="InterPro" id="IPR002077">
    <property type="entry name" value="VDCCAlpha1"/>
</dbReference>
<evidence type="ECO:0000256" key="8">
    <source>
        <dbReference type="ARBA" id="ARBA00022737"/>
    </source>
</evidence>
<feature type="region of interest" description="Disordered" evidence="19">
    <location>
        <begin position="1"/>
        <end position="46"/>
    </location>
</feature>
<feature type="region of interest" description="Disordered" evidence="19">
    <location>
        <begin position="1775"/>
        <end position="1847"/>
    </location>
</feature>
<gene>
    <name evidence="22" type="ORF">TCAL_03120</name>
</gene>
<dbReference type="GO" id="GO:0019722">
    <property type="term" value="P:calcium-mediated signaling"/>
    <property type="evidence" value="ECO:0007669"/>
    <property type="project" value="UniProtKB-ARBA"/>
</dbReference>
<keyword evidence="2" id="KW-0813">Transport</keyword>
<organism evidence="22 23">
    <name type="scientific">Tigriopus californicus</name>
    <name type="common">Marine copepod</name>
    <dbReference type="NCBI Taxonomy" id="6832"/>
    <lineage>
        <taxon>Eukaryota</taxon>
        <taxon>Metazoa</taxon>
        <taxon>Ecdysozoa</taxon>
        <taxon>Arthropoda</taxon>
        <taxon>Crustacea</taxon>
        <taxon>Multicrustacea</taxon>
        <taxon>Hexanauplia</taxon>
        <taxon>Copepoda</taxon>
        <taxon>Harpacticoida</taxon>
        <taxon>Harpacticidae</taxon>
        <taxon>Tigriopus</taxon>
    </lineage>
</organism>
<dbReference type="InterPro" id="IPR050599">
    <property type="entry name" value="VDCC_alpha-1_subunit"/>
</dbReference>
<feature type="compositionally biased region" description="Polar residues" evidence="19">
    <location>
        <begin position="2033"/>
        <end position="2043"/>
    </location>
</feature>
<feature type="compositionally biased region" description="Polar residues" evidence="19">
    <location>
        <begin position="1742"/>
        <end position="1754"/>
    </location>
</feature>
<evidence type="ECO:0000256" key="11">
    <source>
        <dbReference type="ARBA" id="ARBA00022989"/>
    </source>
</evidence>
<feature type="transmembrane region" description="Helical" evidence="20">
    <location>
        <begin position="1195"/>
        <end position="1216"/>
    </location>
</feature>
<dbReference type="FunFam" id="1.20.120.350:FF:000011">
    <property type="entry name" value="Voltage-dependent N-type calcium channel subunit alpha"/>
    <property type="match status" value="1"/>
</dbReference>
<evidence type="ECO:0000256" key="7">
    <source>
        <dbReference type="ARBA" id="ARBA00022723"/>
    </source>
</evidence>
<evidence type="ECO:0000256" key="4">
    <source>
        <dbReference type="ARBA" id="ARBA00022568"/>
    </source>
</evidence>
<feature type="transmembrane region" description="Helical" evidence="20">
    <location>
        <begin position="935"/>
        <end position="957"/>
    </location>
</feature>
<dbReference type="Pfam" id="PF00520">
    <property type="entry name" value="Ion_trans"/>
    <property type="match status" value="5"/>
</dbReference>
<dbReference type="Pfam" id="PF08763">
    <property type="entry name" value="Ca_chan_IQ"/>
    <property type="match status" value="1"/>
</dbReference>
<feature type="transmembrane region" description="Helical" evidence="20">
    <location>
        <begin position="598"/>
        <end position="619"/>
    </location>
</feature>
<reference evidence="22 23" key="1">
    <citation type="journal article" date="2018" name="Nat. Ecol. Evol.">
        <title>Genomic signatures of mitonuclear coevolution across populations of Tigriopus californicus.</title>
        <authorList>
            <person name="Barreto F.S."/>
            <person name="Watson E.T."/>
            <person name="Lima T.G."/>
            <person name="Willett C.S."/>
            <person name="Edmands S."/>
            <person name="Li W."/>
            <person name="Burton R.S."/>
        </authorList>
    </citation>
    <scope>NUCLEOTIDE SEQUENCE [LARGE SCALE GENOMIC DNA]</scope>
    <source>
        <strain evidence="22 23">San Diego</strain>
    </source>
</reference>
<dbReference type="FunFam" id="1.20.120.350:FF:000001">
    <property type="entry name" value="Voltage-dependent L-type calcium channel subunit alpha"/>
    <property type="match status" value="1"/>
</dbReference>
<feature type="transmembrane region" description="Helical" evidence="20">
    <location>
        <begin position="838"/>
        <end position="859"/>
    </location>
</feature>
<dbReference type="FunFam" id="1.10.238.10:FF:000063">
    <property type="entry name" value="Voltage-dependent N-type calcium channel subunit alpha"/>
    <property type="match status" value="1"/>
</dbReference>
<dbReference type="GO" id="GO:0009582">
    <property type="term" value="P:detection of abiotic stimulus"/>
    <property type="evidence" value="ECO:0007669"/>
    <property type="project" value="UniProtKB-ARBA"/>
</dbReference>
<keyword evidence="7 17" id="KW-0479">Metal-binding</keyword>
<dbReference type="GO" id="GO:0008331">
    <property type="term" value="F:high voltage-gated calcium channel activity"/>
    <property type="evidence" value="ECO:0007669"/>
    <property type="project" value="TreeGrafter"/>
</dbReference>
<feature type="region of interest" description="Disordered" evidence="19">
    <location>
        <begin position="710"/>
        <end position="755"/>
    </location>
</feature>
<keyword evidence="12" id="KW-0406">Ion transport</keyword>
<dbReference type="Gene3D" id="1.10.238.10">
    <property type="entry name" value="EF-hand"/>
    <property type="match status" value="1"/>
</dbReference>
<dbReference type="SMART" id="SM01062">
    <property type="entry name" value="Ca_chan_IQ"/>
    <property type="match status" value="1"/>
</dbReference>
<feature type="transmembrane region" description="Helical" evidence="20">
    <location>
        <begin position="1131"/>
        <end position="1149"/>
    </location>
</feature>
<sequence length="2043" mass="231760">MDEEEEGMSGMGRSAGVGGMSSGMPGGSVPPTIPLAKKKLGPEKKEGPTSLFILSETNFIRRATKFLIEWPPFEYTVLLTIIANCVVLAVEKPLPNGDKTELARQLEATESYFLGIFTVETSLKILAQGFVLHPGSYLRNMWNIMDFVVVVTGYITILTPEDPTMAEEEEDDASGVDLRTLRAIRVLRPLKLVSGVPSLQVVLKSIFKALAPLMQIGLLVMFAILIFAIIGLEFYSGALHKTCYSIEDLDSMVMEGRKQVPCNADGPSAPPGSFSCDPETAICLEKWEGPNYGITSFDNIIYAMLTVFQCVTMEGWVPILYWTNDAIGSSFNWVYFVPLIVIGSFFMLNLVLGVLSGMKENFSKAFEGYFQWIIRAEEVILNEDRTTEEERRYIMEARKRALQKRKKLRTLGKSRSTDSEDEDEEEEELLNKKKKAPGLALKKKFKKNSDFWVYEKKARFWIRKTVKKQWFYWFVIILVLLNTCSVAVEHYNQPHWLSEFLHTTEFVFLGLFIFEMFLRMWALGLRIYFESSFNRFDCLVISGSVFEVVWTHFKPKAGSFGLSVLRALRLLRIFKVTVYWSSLRNLVVSLLSSMKSIISLLLLLFLFILIFALLGMQLFGGTFNFPDGTPPSNFNSFSIAMLTVFQILTGEDWNEVMYHGIESQGGAQAGLIYSLYFIFLTMFGNYTLLNVFLAIAVDSLGQAQEMTALQEKEKEDEEAKEAALRAAYGPIPPGPRTREREEEERRKAEEAAAAAARALTAEEEEELANRPPPVLPYSSMFIFSSTNSFRCAIHAVVTFPLFDVVIMLVIIASSIALAAEDPVNADSKRNKKLTYFDYGFTCVFGIEVLLKIIDYGVILHPGSYLRELWNVMDMLVVSCAITSFAMDMLGSAGGENLSTMKSLRVLRVLRPLKTIKRVPKLKAVFDCVINSLKNVFNILVVYLLFHFIFAVIAVQLFNGKFFYCTDESKEDAEECQGEYFVYTATLEGPPSVTPRLWRRQKFHYDNVPTAMLTLFAVQTTEGWPAVLQQSMAATFADQAPISLFRVEMSIFYIVYFIVFPFFFVNIFVALIIITFQEQGESELEEAEIDKNQKSCIDFAINATPLERYMPEERVGFKYRLWRIVESTPFEYFIMTLIVLNTILLMMKYYQQPQIMGVALHYMNTVFTGFFTVECFFKILAMGLKYHGAPPLLTDILSYMNLTFTLCFSVECVLKLISYGPTSYFKDSWNIFDFVTVVGSIVDALMVEFAKNFINVGFLRLFRAARLVKLLRQGYTIRILLWTFVQSFKALPYVILLIAMLFFIYAIIGMQVFGNIQFNADTEYNRHVNFQTFGAGLMVLFRCATGEAWPSIMLACEAGSPCDPASYKVNETTGKVIDPDKTCGSPFSYTYFVSFIFLCSFLMLNLFVAVIMDNFDYLTRDSSILGAHHLDEFIRIWAEYDPSAEGRIYYTEMYDMLKNMDPPLGFGSKCPDRLAFKKLIRMNQPIDDEGMVHFTTTLFSLIRENLSIKMRAAEEMDQADLELRATIIKVWPYEGKEKIDLLVPPREEIGRGRLTVGKIYGGLLILENWKATKFGKIPISDAQKGSLLQRIMGLSIPHVREDDLAGFSNGRKKAPPVAKPVIMDNDSLRSSYNDSPIHSPDANEYFGKWDSRTPSPRTPIMDGMPMPGHMFNAKWRNRNHVPLPREQPPVQDNWYRDDWFNKQEQWQMDDPYAAQSRSYQYHRDADDRQITRFRSPSPERSRWTSSRDQVPCQNRSLDRGMGGFQEGAKVSFNLDLNRELPPPPSPFDNFGNQQSQGFSSLSSRATAAFRAAAGFSRNSSGRRLPQPPPEVQKAMPMPLPVTPLPQNIKPERLSTRNRRLPMIPSDHVNGGTMAHNHSGYNQSITNSIFGLAKKLTNSSRDSNGINSRHRIMDQHDHNFSMGPNQLRNSTSFNNQFGVRSRPGRGAILPTVPTAEVMPGRRTLPDRGVALGRSQDVEVLPPLSRTPSMQHHTILEVGRGVRKLPVPLVKTSSRSNGGGPFEHMIFNRSLDETTDSANPMSSEWT</sequence>
<dbReference type="GO" id="GO:0016322">
    <property type="term" value="P:neuron remodeling"/>
    <property type="evidence" value="ECO:0007669"/>
    <property type="project" value="UniProtKB-ARBA"/>
</dbReference>
<feature type="compositionally biased region" description="Gly residues" evidence="19">
    <location>
        <begin position="9"/>
        <end position="26"/>
    </location>
</feature>
<comment type="caution">
    <text evidence="22">The sequence shown here is derived from an EMBL/GenBank/DDBJ whole genome shotgun (WGS) entry which is preliminary data.</text>
</comment>
<feature type="transmembrane region" description="Helical" evidence="20">
    <location>
        <begin position="333"/>
        <end position="355"/>
    </location>
</feature>
<keyword evidence="6 20" id="KW-0812">Transmembrane</keyword>
<keyword evidence="9 17" id="KW-0106">Calcium</keyword>
<feature type="transmembrane region" description="Helical" evidence="20">
    <location>
        <begin position="1388"/>
        <end position="1411"/>
    </location>
</feature>
<keyword evidence="23" id="KW-1185">Reference proteome</keyword>
<feature type="compositionally biased region" description="Low complexity" evidence="19">
    <location>
        <begin position="1797"/>
        <end position="1822"/>
    </location>
</feature>
<dbReference type="GO" id="GO:0045202">
    <property type="term" value="C:synapse"/>
    <property type="evidence" value="ECO:0007669"/>
    <property type="project" value="GOC"/>
</dbReference>
<accession>A0A553P1T3</accession>
<keyword evidence="15" id="KW-0407">Ion channel</keyword>
<dbReference type="STRING" id="6832.A0A553P1T3"/>
<dbReference type="InterPro" id="IPR014873">
    <property type="entry name" value="VDCC_a1su_IQ"/>
</dbReference>
<feature type="transmembrane region" description="Helical" evidence="20">
    <location>
        <begin position="1161"/>
        <end position="1183"/>
    </location>
</feature>
<dbReference type="PANTHER" id="PTHR45628:SF7">
    <property type="entry name" value="VOLTAGE-DEPENDENT CALCIUM CHANNEL TYPE A SUBUNIT ALPHA-1"/>
    <property type="match status" value="1"/>
</dbReference>
<comment type="subcellular location">
    <subcellularLocation>
        <location evidence="1 18">Membrane</location>
        <topology evidence="1 18">Multi-pass membrane protein</topology>
    </subcellularLocation>
</comment>
<feature type="transmembrane region" description="Helical" evidence="20">
    <location>
        <begin position="1228"/>
        <end position="1249"/>
    </location>
</feature>
<feature type="binding site" evidence="17">
    <location>
        <position position="314"/>
    </location>
    <ligand>
        <name>Ca(2+)</name>
        <dbReference type="ChEBI" id="CHEBI:29108"/>
    </ligand>
</feature>
<protein>
    <recommendedName>
        <fullName evidence="16">Voltage-dependent calcium channel type A subunit alpha-1</fullName>
    </recommendedName>
</protein>
<dbReference type="Gene3D" id="1.20.120.350">
    <property type="entry name" value="Voltage-gated potassium channels. Chain C"/>
    <property type="match status" value="5"/>
</dbReference>
<feature type="binding site" evidence="17">
    <location>
        <position position="651"/>
    </location>
    <ligand>
        <name>Ca(2+)</name>
        <dbReference type="ChEBI" id="CHEBI:29108"/>
    </ligand>
</feature>
<dbReference type="GO" id="GO:0016323">
    <property type="term" value="C:basolateral plasma membrane"/>
    <property type="evidence" value="ECO:0007669"/>
    <property type="project" value="UniProtKB-ARBA"/>
</dbReference>
<evidence type="ECO:0000256" key="10">
    <source>
        <dbReference type="ARBA" id="ARBA00022882"/>
    </source>
</evidence>
<dbReference type="FunFam" id="1.10.287.70:FF:000023">
    <property type="entry name" value="Voltage-dependent R-type calcium channel subunit alpha"/>
    <property type="match status" value="1"/>
</dbReference>
<evidence type="ECO:0000256" key="9">
    <source>
        <dbReference type="ARBA" id="ARBA00022837"/>
    </source>
</evidence>
<feature type="compositionally biased region" description="Basic and acidic residues" evidence="19">
    <location>
        <begin position="736"/>
        <end position="750"/>
    </location>
</feature>
<feature type="transmembrane region" description="Helical" evidence="20">
    <location>
        <begin position="470"/>
        <end position="488"/>
    </location>
</feature>
<keyword evidence="11 20" id="KW-1133">Transmembrane helix</keyword>
<dbReference type="GO" id="GO:0005891">
    <property type="term" value="C:voltage-gated calcium channel complex"/>
    <property type="evidence" value="ECO:0007669"/>
    <property type="project" value="InterPro"/>
</dbReference>
<dbReference type="GO" id="GO:0009581">
    <property type="term" value="P:detection of external stimulus"/>
    <property type="evidence" value="ECO:0007669"/>
    <property type="project" value="UniProtKB-ARBA"/>
</dbReference>
<keyword evidence="3" id="KW-0597">Phosphoprotein</keyword>
<evidence type="ECO:0000256" key="13">
    <source>
        <dbReference type="ARBA" id="ARBA00023136"/>
    </source>
</evidence>
<feature type="region of interest" description="Disordered" evidence="19">
    <location>
        <begin position="2009"/>
        <end position="2043"/>
    </location>
</feature>
<keyword evidence="13 20" id="KW-0472">Membrane</keyword>
<keyword evidence="10 18" id="KW-0851">Voltage-gated channel</keyword>
<feature type="region of interest" description="Disordered" evidence="19">
    <location>
        <begin position="1732"/>
        <end position="1761"/>
    </location>
</feature>
<keyword evidence="8" id="KW-0677">Repeat</keyword>
<evidence type="ECO:0000256" key="16">
    <source>
        <dbReference type="ARBA" id="ARBA00069462"/>
    </source>
</evidence>
<evidence type="ECO:0000313" key="23">
    <source>
        <dbReference type="Proteomes" id="UP000318571"/>
    </source>
</evidence>
<dbReference type="SUPFAM" id="SSF81324">
    <property type="entry name" value="Voltage-gated potassium channels"/>
    <property type="match status" value="5"/>
</dbReference>
<dbReference type="FunFam" id="1.10.287.70:FF:000007">
    <property type="entry name" value="Voltage-dependent L-type calcium channel subunit alpha"/>
    <property type="match status" value="1"/>
</dbReference>
<name>A0A553P1T3_TIGCA</name>
<dbReference type="Gene3D" id="1.10.287.70">
    <property type="match status" value="4"/>
</dbReference>
<proteinExistence type="inferred from homology"/>
<dbReference type="GO" id="GO:0046872">
    <property type="term" value="F:metal ion binding"/>
    <property type="evidence" value="ECO:0007669"/>
    <property type="project" value="UniProtKB-KW"/>
</dbReference>
<feature type="transmembrane region" description="Helical" evidence="20">
    <location>
        <begin position="673"/>
        <end position="697"/>
    </location>
</feature>
<dbReference type="InterPro" id="IPR005821">
    <property type="entry name" value="Ion_trans_dom"/>
</dbReference>
<evidence type="ECO:0000256" key="18">
    <source>
        <dbReference type="RuleBase" id="RU003808"/>
    </source>
</evidence>
<dbReference type="PRINTS" id="PR00167">
    <property type="entry name" value="CACHANNEL"/>
</dbReference>
<feature type="transmembrane region" description="Helical" evidence="20">
    <location>
        <begin position="871"/>
        <end position="892"/>
    </location>
</feature>
<evidence type="ECO:0000256" key="17">
    <source>
        <dbReference type="PIRSR" id="PIRSR602077-1"/>
    </source>
</evidence>
<evidence type="ECO:0000313" key="22">
    <source>
        <dbReference type="EMBL" id="TRY71643.1"/>
    </source>
</evidence>
<dbReference type="EMBL" id="VCGU01000008">
    <property type="protein sequence ID" value="TRY71643.1"/>
    <property type="molecule type" value="Genomic_DNA"/>
</dbReference>
<feature type="transmembrane region" description="Helical" evidence="20">
    <location>
        <begin position="508"/>
        <end position="529"/>
    </location>
</feature>
<feature type="domain" description="Voltage-dependent calcium channel alpha-1 subunit IQ" evidence="21">
    <location>
        <begin position="1550"/>
        <end position="1584"/>
    </location>
</feature>
<feature type="transmembrane region" description="Helical" evidence="20">
    <location>
        <begin position="300"/>
        <end position="321"/>
    </location>
</feature>
<keyword evidence="4 18" id="KW-0109">Calcium transport</keyword>
<evidence type="ECO:0000256" key="19">
    <source>
        <dbReference type="SAM" id="MobiDB-lite"/>
    </source>
</evidence>
<evidence type="ECO:0000256" key="5">
    <source>
        <dbReference type="ARBA" id="ARBA00022673"/>
    </source>
</evidence>
<evidence type="ECO:0000256" key="3">
    <source>
        <dbReference type="ARBA" id="ARBA00022553"/>
    </source>
</evidence>
<evidence type="ECO:0000256" key="20">
    <source>
        <dbReference type="SAM" id="Phobius"/>
    </source>
</evidence>
<feature type="transmembrane region" description="Helical" evidence="20">
    <location>
        <begin position="791"/>
        <end position="818"/>
    </location>
</feature>
<feature type="transmembrane region" description="Helical" evidence="20">
    <location>
        <begin position="1050"/>
        <end position="1075"/>
    </location>
</feature>
<evidence type="ECO:0000256" key="6">
    <source>
        <dbReference type="ARBA" id="ARBA00022692"/>
    </source>
</evidence>
<keyword evidence="5 18" id="KW-0107">Calcium channel</keyword>
<feature type="transmembrane region" description="Helical" evidence="20">
    <location>
        <begin position="1289"/>
        <end position="1307"/>
    </location>
</feature>
<evidence type="ECO:0000259" key="21">
    <source>
        <dbReference type="SMART" id="SM01062"/>
    </source>
</evidence>
<dbReference type="PANTHER" id="PTHR45628">
    <property type="entry name" value="VOLTAGE-DEPENDENT CALCIUM CHANNEL TYPE A SUBUNIT ALPHA-1"/>
    <property type="match status" value="1"/>
</dbReference>
<dbReference type="Pfam" id="PF16905">
    <property type="entry name" value="GPHH"/>
    <property type="match status" value="1"/>
</dbReference>
<keyword evidence="14" id="KW-0325">Glycoprotein</keyword>
<dbReference type="GO" id="GO:0007268">
    <property type="term" value="P:chemical synaptic transmission"/>
    <property type="evidence" value="ECO:0007669"/>
    <property type="project" value="TreeGrafter"/>
</dbReference>
<dbReference type="Proteomes" id="UP000318571">
    <property type="component" value="Chromosome 7"/>
</dbReference>
<dbReference type="InterPro" id="IPR031649">
    <property type="entry name" value="GPHH_dom"/>
</dbReference>
<evidence type="ECO:0000256" key="14">
    <source>
        <dbReference type="ARBA" id="ARBA00023180"/>
    </source>
</evidence>